<dbReference type="Proteomes" id="UP000198599">
    <property type="component" value="Unassembled WGS sequence"/>
</dbReference>
<organism evidence="1 2">
    <name type="scientific">Roseovarius lutimaris</name>
    <dbReference type="NCBI Taxonomy" id="1005928"/>
    <lineage>
        <taxon>Bacteria</taxon>
        <taxon>Pseudomonadati</taxon>
        <taxon>Pseudomonadota</taxon>
        <taxon>Alphaproteobacteria</taxon>
        <taxon>Rhodobacterales</taxon>
        <taxon>Roseobacteraceae</taxon>
        <taxon>Roseovarius</taxon>
    </lineage>
</organism>
<dbReference type="EMBL" id="FOVP01000029">
    <property type="protein sequence ID" value="SFO34363.1"/>
    <property type="molecule type" value="Genomic_DNA"/>
</dbReference>
<dbReference type="RefSeq" id="WP_143076395.1">
    <property type="nucleotide sequence ID" value="NZ_FOVP01000029.1"/>
</dbReference>
<proteinExistence type="predicted"/>
<dbReference type="OrthoDB" id="8442627at2"/>
<dbReference type="STRING" id="1005928.SAMN04487859_12916"/>
<gene>
    <name evidence="1" type="ORF">SAMN04487859_12916</name>
</gene>
<evidence type="ECO:0008006" key="3">
    <source>
        <dbReference type="Google" id="ProtNLM"/>
    </source>
</evidence>
<accession>A0A1I5GES6</accession>
<evidence type="ECO:0000313" key="1">
    <source>
        <dbReference type="EMBL" id="SFO34363.1"/>
    </source>
</evidence>
<protein>
    <recommendedName>
        <fullName evidence="3">PemK-like, MazF-like toxin of type II toxin-antitoxin system</fullName>
    </recommendedName>
</protein>
<evidence type="ECO:0000313" key="2">
    <source>
        <dbReference type="Proteomes" id="UP000198599"/>
    </source>
</evidence>
<keyword evidence="2" id="KW-1185">Reference proteome</keyword>
<sequence>MLDITPRLIPHHAHLLTPGDIVRFRFPVKEDGDGDTPRPKKRPCLVMQVATLAGHRFVKIAYGTSANSRANWGQEIIVSRPVGLKAAGLSRRTRFVGARSIIVSAAHPGFEPALENGGMISGRIDEALIARMRAILARQGAA</sequence>
<name>A0A1I5GES6_9RHOB</name>
<reference evidence="2" key="1">
    <citation type="submission" date="2016-10" db="EMBL/GenBank/DDBJ databases">
        <authorList>
            <person name="Varghese N."/>
            <person name="Submissions S."/>
        </authorList>
    </citation>
    <scope>NUCLEOTIDE SEQUENCE [LARGE SCALE GENOMIC DNA]</scope>
    <source>
        <strain evidence="2">DSM 28463</strain>
    </source>
</reference>
<dbReference type="AlphaFoldDB" id="A0A1I5GES6"/>